<keyword evidence="7" id="KW-1185">Reference proteome</keyword>
<dbReference type="PROSITE" id="PS50082">
    <property type="entry name" value="WD_REPEATS_2"/>
    <property type="match status" value="1"/>
</dbReference>
<dbReference type="SMART" id="SM01026">
    <property type="entry name" value="Beach"/>
    <property type="match status" value="1"/>
</dbReference>
<dbReference type="InterPro" id="IPR015943">
    <property type="entry name" value="WD40/YVTN_repeat-like_dom_sf"/>
</dbReference>
<protein>
    <submittedName>
        <fullName evidence="8">WD repeat- and FYVE domain-containing protein 4 isoform X1</fullName>
    </submittedName>
</protein>
<dbReference type="SUPFAM" id="SSF50978">
    <property type="entry name" value="WD40 repeat-like"/>
    <property type="match status" value="1"/>
</dbReference>
<proteinExistence type="predicted"/>
<dbReference type="Pfam" id="PF14844">
    <property type="entry name" value="PH_BEACH"/>
    <property type="match status" value="1"/>
</dbReference>
<dbReference type="InterPro" id="IPR019775">
    <property type="entry name" value="WD40_repeat_CS"/>
</dbReference>
<dbReference type="PROSITE" id="PS51783">
    <property type="entry name" value="PH_BEACH"/>
    <property type="match status" value="1"/>
</dbReference>
<dbReference type="CDD" id="cd06071">
    <property type="entry name" value="Beach"/>
    <property type="match status" value="1"/>
</dbReference>
<dbReference type="Gene3D" id="2.30.29.30">
    <property type="entry name" value="Pleckstrin-homology domain (PH domain)/Phosphotyrosine-binding domain (PTB)"/>
    <property type="match status" value="1"/>
</dbReference>
<keyword evidence="2" id="KW-0677">Repeat</keyword>
<evidence type="ECO:0000313" key="7">
    <source>
        <dbReference type="Proteomes" id="UP000515152"/>
    </source>
</evidence>
<dbReference type="Proteomes" id="UP000515152">
    <property type="component" value="Chromosome 13"/>
</dbReference>
<dbReference type="KEGG" id="char:105904345"/>
<dbReference type="PROSITE" id="PS50294">
    <property type="entry name" value="WD_REPEATS_REGION"/>
    <property type="match status" value="1"/>
</dbReference>
<dbReference type="InterPro" id="IPR036322">
    <property type="entry name" value="WD40_repeat_dom_sf"/>
</dbReference>
<dbReference type="PROSITE" id="PS50197">
    <property type="entry name" value="BEACH"/>
    <property type="match status" value="1"/>
</dbReference>
<feature type="region of interest" description="Disordered" evidence="4">
    <location>
        <begin position="1"/>
        <end position="39"/>
    </location>
</feature>
<dbReference type="Pfam" id="PF00400">
    <property type="entry name" value="WD40"/>
    <property type="match status" value="1"/>
</dbReference>
<dbReference type="CTD" id="57705"/>
<dbReference type="PANTHER" id="PTHR46108">
    <property type="entry name" value="BLUE CHEESE"/>
    <property type="match status" value="1"/>
</dbReference>
<evidence type="ECO:0000259" key="6">
    <source>
        <dbReference type="PROSITE" id="PS51783"/>
    </source>
</evidence>
<dbReference type="Gene3D" id="1.10.1540.10">
    <property type="entry name" value="BEACH domain"/>
    <property type="match status" value="1"/>
</dbReference>
<evidence type="ECO:0000256" key="2">
    <source>
        <dbReference type="ARBA" id="ARBA00022737"/>
    </source>
</evidence>
<dbReference type="InterPro" id="IPR036372">
    <property type="entry name" value="BEACH_dom_sf"/>
</dbReference>
<dbReference type="Pfam" id="PF02138">
    <property type="entry name" value="Beach"/>
    <property type="match status" value="1"/>
</dbReference>
<evidence type="ECO:0000259" key="5">
    <source>
        <dbReference type="PROSITE" id="PS50197"/>
    </source>
</evidence>
<organism evidence="7 8">
    <name type="scientific">Clupea harengus</name>
    <name type="common">Atlantic herring</name>
    <dbReference type="NCBI Taxonomy" id="7950"/>
    <lineage>
        <taxon>Eukaryota</taxon>
        <taxon>Metazoa</taxon>
        <taxon>Chordata</taxon>
        <taxon>Craniata</taxon>
        <taxon>Vertebrata</taxon>
        <taxon>Euteleostomi</taxon>
        <taxon>Actinopterygii</taxon>
        <taxon>Neopterygii</taxon>
        <taxon>Teleostei</taxon>
        <taxon>Clupei</taxon>
        <taxon>Clupeiformes</taxon>
        <taxon>Clupeoidei</taxon>
        <taxon>Clupeidae</taxon>
        <taxon>Clupea</taxon>
    </lineage>
</organism>
<dbReference type="SMART" id="SM00320">
    <property type="entry name" value="WD40"/>
    <property type="match status" value="5"/>
</dbReference>
<name>A0A6P8GH30_CLUHA</name>
<evidence type="ECO:0000256" key="3">
    <source>
        <dbReference type="PROSITE-ProRule" id="PRU00221"/>
    </source>
</evidence>
<dbReference type="FunFam" id="1.10.1540.10:FF:000002">
    <property type="entry name" value="WD repeat and FYVE domain containing 3"/>
    <property type="match status" value="1"/>
</dbReference>
<dbReference type="Gene3D" id="2.130.10.10">
    <property type="entry name" value="YVTN repeat-like/Quinoprotein amine dehydrogenase"/>
    <property type="match status" value="1"/>
</dbReference>
<feature type="domain" description="BEACH-type PH" evidence="6">
    <location>
        <begin position="2375"/>
        <end position="2500"/>
    </location>
</feature>
<keyword evidence="1 3" id="KW-0853">WD repeat</keyword>
<dbReference type="OrthoDB" id="10018316at2759"/>
<feature type="repeat" description="WD" evidence="3">
    <location>
        <begin position="2949"/>
        <end position="2990"/>
    </location>
</feature>
<feature type="region of interest" description="Disordered" evidence="4">
    <location>
        <begin position="800"/>
        <end position="830"/>
    </location>
</feature>
<dbReference type="GeneID" id="105904345"/>
<feature type="region of interest" description="Disordered" evidence="4">
    <location>
        <begin position="3079"/>
        <end position="3102"/>
    </location>
</feature>
<dbReference type="SUPFAM" id="SSF81837">
    <property type="entry name" value="BEACH domain"/>
    <property type="match status" value="1"/>
</dbReference>
<sequence length="3166" mass="350335">MNTGAMERINKETGELSASGEVETRKGVPSGHLGDADADADVNTDADLVQAVREGVSQLEQKAHLPAQQWEEQLLRLLPLFIQVSESSSGVDDVDLGNLASQVCATLVHHIQDRLAQKPAEEARWELGQFFQKTESGAGGWLLLKALTLLSAQQTAVSAAVKSGLPGALVRCLYVFVAVPSTHQQGADQAEQTDADFHELLIQVILQQCRQVCFVEELVEAQELQCVIIAMTSLWDQCSTSWRRQASRVLRAVSAAQARNTVPILQAKNCMRICIQNLQRISGSVPGLVLAEVAVSVFSFIRDSYGLSPALFQEFESNDGYGVLQAILERCEEEVCAESFQPVEDLLGLVSSFTLFGRSELKVALCVTNPQPPGFKFNPSLTKGTAVKNLRAFGLLQSAFLRSSSALLCCQVLRSVQTIWSWDQANFFLLEWTLGSLAQMAGAAWRKPTPVHALFCELLEGVLLQLDYIPHEALRQLQAVFKQNPSEVFNGAVLASLHRMVLSSGLLAEVLNDTGMLDLLLLELRRQAKILRKQGMTGNEQQVEESDRKLTASMLRLVAALTMRSIRNTVCIRDRAMVPYVKVFVDDEEYRPAALTILEQLAEVNPEEYMSSVIGALCSSTHTEHTLKLHLLQSILKVLENPTSWTAFRVTGGFEGLLSLVVDMAGGLAEPVGDVWAGLGRHGVSELLLLVLHAMATAVHLDPVSGHLLDRDGYYKRLSHALLALGCFQEPHTHTHLTHTPHTTHLSHSSERAHWRSFRQFVALAESPSPPLPHPLLDCIRLLSYLEQFATGVSLEPPEVMAGGQISGQRSPDQLAEEEPQGRVRSTALSVSSVSDPTSRFTCDLTILHPAAIRLIITLLPRVYHHSAPQLSVEVQHAVADHVQWLLRSERNRQIMCEGGLLSTLLTHCPPMLLSPPHPLHLPVVRILEKLTSQSISPANLRRFLCLGNPFLCSENNTSPQSTASVANGLSADGPCAEEDDGMRKNTRKLKRSFSLLNCTGSALPLHQIISLVSMTSPRSFRPHKLSATPSFVEFDMSETGYGCLFLPSLATVKGVNSDGTSTGGVGKDCRGFPPVAGLSFCCWFLVSRFSAACDSHPMRLLTVVRHMSRAPQQYVCLSASITAPDGCLLISTEEDPYHDLDVMEPDVGTPTTLPSSVRFKCSQQLSPAQWHHLTLVLAKDVKRSCKVTAYLDAKVIGSAKMQYIKPFPGQCVSMDPTAVIDVCGIIGTPSLWKQHASLVWRVGPSILFEEPLGPDAVETIYNQGTCYLGNYLALPTQDGSSSEGEVLGRLVPEERISFGINPAVCSLTTIAEIRDHYNEVDCRLIAKEMGITSRDNTTPVLLCRNISQHLGGTSRAIGAAVVGQFGVRKFMSSSASRSFQYIGGPAVILSLVAMATDDSSLYAAVKVCVSVLTTNGCMEREMRRMQGYKILAFLLKTKASLISSRTFQLVLSLTGTVELGSGSSLVHNLPAFQDLLCDAEIWQKAPENLDLSVLNHFSDILKASSEDIYNAGVMHRLDMVDKLLFLLHEPVCSTRKVQLVCSVLSLLLQTHLNHRDISRLGLFVVSTLHHPTIDENDLFSGVEFDEQALTQSPVRMLWIRNQLLDLVISLLSPDTVLTQEAQLQVYEALGVDWFFMLLQSHLHKSSVLLGVRLLSLLLTHTHLIARLRDTHTPGTLLQNALEPSSRMDNLRVQVWTRGGVTTTCGGFQVLQKLLESQVHLAQIYTSLAALLLGTQPAPHTPAGQVDLDNVLQGLLESSTNTPHPSATPHPPQTPLCVEAACILVELVRVIITQRPQAGSDARPETGSDAWHVQYPGSVMQFLCLVHSCRPRDPLWTRQDFLSALARAMFPQNTEGNSDAPPPHPARKQVCDFSRILLLDSLMHTPASDSHTQHPLEQLLEFSPEGVCEDQKQVFQTELLLSFIELIHITGQEDGQHTHLIRDDSSSGGTDYSVLLENVAFFCAVLVEKLYTGLFVTHPETLLIFIAEQVVMAVKRVQSHREKTISALYKSLNRALLYFLSCPRITSCEQQLVLHTLHILEQQWDVVMATSNNNAHFTSCLLHCLLLVRSGSYLEGFGCEGLRRPLPVQSTEATPSGQETPPSEVESELMCVVESVWSRVLQERRATLEETFKLDLSAKGGRDQPVAMGDVSPLWEESAQKAWQTFIDAQRKRLESAPSRRSVLTAAVRSSYRRSGKEISGSVEGFLHGMEAFIKTAQEMFNSLLSNHTQAQQCQFERVGALWEQQEVELLRERGVFGPGPGVLLQQDWVQDATEGPGRTRARVRRRALRRSRKMQVLTSGLCVKSNPVEETRGMTENWDTDPELRILCEAGHEAEETGLDCDQLTFFPELSEPLTSPTDTHTCAETHIILQELRDQEKVKAKMSVLQVNGYVVCEGVLLFGKADLYVCEGFNLTPSGDVCCGSHQPSSIRDSVLSGMFKKEKASTVQSCRRWPYEDIKDAHFMRFLLEDNALEIFLKNGSSVFLVFPNKEHVSAYKRLSSVVPALKGTGMEAVFNMRRSGGVDKNVLLRWQRGEMSNFEYLMHLNTLAGRTYNDLMQYPIFPWVLADYQSQTLDLSTPATFRDLSKPMGAQTERRRENFIERYNEVESTDGDLPVRCHYCTHYSSAIIVASFLVRMEPFSHTFLALQGGSFDVPERMFHSVQKEWESTSRDNMSDVRELIPEFYYLPDFLINTNNLQFGCMQDGTSLGDVVLPPWAKGDPQEFIRIHREALESEYVSAHLHLWVDLIFGVRQQGPAAVEAINSFHPYFYPHSLDPQLLQDPLQRSTILGYINNFGQVPKQLFTKPHPSRFAHKKDTPISSVVTPFYLRLDKLKPSATPIKELQQGPVGHVVCVDRDVLVLEGNRLFVPPLGHAFFCWGSYDNSCAFGNYATDKTFAVCESVCDWGEMLCAVCPNATTIITGGASSVVCVWDILLSKDKLTYMRLKQPLYGHTGAVTCVVASETHGLIVSGSRDHTCILWDLEDLNYITQLAGHDDSVSALAINTHTGEIVSCAGAHLYLWSVRGQLLSSLDTGVGPEGRSLCCLFTQHNVWDSRHAIVTGGIDGIIRIWRTEYTRTQLPTSPQGQANAHEPQEGPQHDAGVCGSSGGVAWDRHLVLCRELNRSQVVSRRRYRTNPAVTALAVSRTNGTLLVGDAWGRVFSWTCEV</sequence>
<evidence type="ECO:0000256" key="4">
    <source>
        <dbReference type="SAM" id="MobiDB-lite"/>
    </source>
</evidence>
<evidence type="ECO:0000313" key="8">
    <source>
        <dbReference type="RefSeq" id="XP_031434727.1"/>
    </source>
</evidence>
<accession>A0A6P8GH30</accession>
<dbReference type="InterPro" id="IPR011993">
    <property type="entry name" value="PH-like_dom_sf"/>
</dbReference>
<dbReference type="SUPFAM" id="SSF50729">
    <property type="entry name" value="PH domain-like"/>
    <property type="match status" value="1"/>
</dbReference>
<dbReference type="PROSITE" id="PS00678">
    <property type="entry name" value="WD_REPEATS_1"/>
    <property type="match status" value="1"/>
</dbReference>
<gene>
    <name evidence="8" type="primary">wdfy4</name>
</gene>
<dbReference type="InterPro" id="IPR000409">
    <property type="entry name" value="BEACH_dom"/>
</dbReference>
<dbReference type="PANTHER" id="PTHR46108:SF3">
    <property type="entry name" value="WD REPEAT- AND FYVE DOMAIN-CONTAINING PROTEIN 4"/>
    <property type="match status" value="1"/>
</dbReference>
<dbReference type="RefSeq" id="XP_031434727.1">
    <property type="nucleotide sequence ID" value="XM_031578867.2"/>
</dbReference>
<dbReference type="GO" id="GO:0019882">
    <property type="term" value="P:antigen processing and presentation"/>
    <property type="evidence" value="ECO:0007669"/>
    <property type="project" value="TreeGrafter"/>
</dbReference>
<dbReference type="CDD" id="cd01201">
    <property type="entry name" value="PH_BEACH"/>
    <property type="match status" value="1"/>
</dbReference>
<evidence type="ECO:0000256" key="1">
    <source>
        <dbReference type="ARBA" id="ARBA00022574"/>
    </source>
</evidence>
<dbReference type="InterPro" id="IPR051944">
    <property type="entry name" value="BEACH_domain_protein"/>
</dbReference>
<dbReference type="InterPro" id="IPR023362">
    <property type="entry name" value="PH-BEACH_dom"/>
</dbReference>
<dbReference type="InterPro" id="IPR001680">
    <property type="entry name" value="WD40_rpt"/>
</dbReference>
<reference evidence="8" key="1">
    <citation type="submission" date="2025-08" db="UniProtKB">
        <authorList>
            <consortium name="RefSeq"/>
        </authorList>
    </citation>
    <scope>IDENTIFICATION</scope>
</reference>
<feature type="domain" description="BEACH" evidence="5">
    <location>
        <begin position="2516"/>
        <end position="2810"/>
    </location>
</feature>